<dbReference type="Proteomes" id="UP000092839">
    <property type="component" value="Chromosome"/>
</dbReference>
<keyword evidence="2" id="KW-1185">Reference proteome</keyword>
<gene>
    <name evidence="1" type="ORF">LMTR13_24380</name>
</gene>
<dbReference type="AlphaFoldDB" id="A0A1B1UJ64"/>
<evidence type="ECO:0000313" key="1">
    <source>
        <dbReference type="EMBL" id="ANW02822.1"/>
    </source>
</evidence>
<dbReference type="STRING" id="1274631.LMTR13_24380"/>
<proteinExistence type="predicted"/>
<reference evidence="1 2" key="1">
    <citation type="submission" date="2016-07" db="EMBL/GenBank/DDBJ databases">
        <title>Complete genome sequence of Bradyrhizobium icense LMTR 13T, a potential inoculant strain isolated from lima bean (Phaseolus lunatus) in Peru.</title>
        <authorList>
            <person name="Ormeno-Orrillo E."/>
            <person name="Duran D."/>
            <person name="Rogel M.A."/>
            <person name="Rey L."/>
            <person name="Imperial J."/>
            <person name="Ruiz-Argueso T."/>
            <person name="Martinez-Romero E."/>
        </authorList>
    </citation>
    <scope>NUCLEOTIDE SEQUENCE [LARGE SCALE GENOMIC DNA]</scope>
    <source>
        <strain evidence="1 2">LMTR 13</strain>
    </source>
</reference>
<sequence>MICLMIRASERSQRVAVVQNARPTADMHVNNLAVDGEPDRFAFASDGKDAATFALLEERDWGNHFVTQAKAIAPLAT</sequence>
<organism evidence="1 2">
    <name type="scientific">Bradyrhizobium icense</name>
    <dbReference type="NCBI Taxonomy" id="1274631"/>
    <lineage>
        <taxon>Bacteria</taxon>
        <taxon>Pseudomonadati</taxon>
        <taxon>Pseudomonadota</taxon>
        <taxon>Alphaproteobacteria</taxon>
        <taxon>Hyphomicrobiales</taxon>
        <taxon>Nitrobacteraceae</taxon>
        <taxon>Bradyrhizobium</taxon>
    </lineage>
</organism>
<dbReference type="KEGG" id="bic:LMTR13_24380"/>
<dbReference type="EMBL" id="CP016428">
    <property type="protein sequence ID" value="ANW02822.1"/>
    <property type="molecule type" value="Genomic_DNA"/>
</dbReference>
<protein>
    <submittedName>
        <fullName evidence="1">Uncharacterized protein</fullName>
    </submittedName>
</protein>
<evidence type="ECO:0000313" key="2">
    <source>
        <dbReference type="Proteomes" id="UP000092839"/>
    </source>
</evidence>
<accession>A0A1B1UJ64</accession>
<name>A0A1B1UJ64_9BRAD</name>